<evidence type="ECO:0000313" key="2">
    <source>
        <dbReference type="Proteomes" id="UP000239649"/>
    </source>
</evidence>
<dbReference type="Proteomes" id="UP000239649">
    <property type="component" value="Unassembled WGS sequence"/>
</dbReference>
<evidence type="ECO:0008006" key="3">
    <source>
        <dbReference type="Google" id="ProtNLM"/>
    </source>
</evidence>
<dbReference type="AlphaFoldDB" id="A0A2P6V971"/>
<protein>
    <recommendedName>
        <fullName evidence="3">Glycosyltransferase family 92 protein</fullName>
    </recommendedName>
</protein>
<gene>
    <name evidence="1" type="ORF">C2E20_5971</name>
</gene>
<keyword evidence="2" id="KW-1185">Reference proteome</keyword>
<comment type="caution">
    <text evidence="1">The sequence shown here is derived from an EMBL/GenBank/DDBJ whole genome shotgun (WGS) entry which is preliminary data.</text>
</comment>
<dbReference type="OrthoDB" id="531635at2759"/>
<name>A0A2P6V971_9CHLO</name>
<proteinExistence type="predicted"/>
<organism evidence="1 2">
    <name type="scientific">Micractinium conductrix</name>
    <dbReference type="NCBI Taxonomy" id="554055"/>
    <lineage>
        <taxon>Eukaryota</taxon>
        <taxon>Viridiplantae</taxon>
        <taxon>Chlorophyta</taxon>
        <taxon>core chlorophytes</taxon>
        <taxon>Trebouxiophyceae</taxon>
        <taxon>Chlorellales</taxon>
        <taxon>Chlorellaceae</taxon>
        <taxon>Chlorella clade</taxon>
        <taxon>Micractinium</taxon>
    </lineage>
</organism>
<accession>A0A2P6V971</accession>
<sequence>MKKQEARRGGLAFARHAPWLLLLMVLASILLFRTWLAQAPPPQQRGAAAGPPGALPPPHKQPLILPTDYGGVHAFRIPGSFPPAPELNQTVSGMLHIYLKALRWRDGHVRLKGFAYFEFTRAPRTWKATRVVALTNMPQVFHHLRLGLRSPVHGWEREVAVETNFMVCEFVGSQKYDECVANLTTGVPPHTRPAYQLPDISVDLGPTAATDLQLFVYGWPRHVSLTALLQAALARREPAPPPSARNPGVLIAYPYLQRVDPDSVARLLGWSTAYHAALGFQGAVMYVLAKHAAALRAHPGVRALLASERLRLVLWDEFAWLEGWRDFDLRVQNSHQVLSFWGDNVRLLVADVDEFVVPGVQGGTLPQMLAKGGCLHQESECLYLQRRNVFVSDVEPAPVDEPALWNAPGHLPLRHYRFSASHAHVHPKALVDPSRVFPVQVHWSAVCVGKADVADGSSSDKLRGECSARRRCRRPRPSCTWIAHVGNMHLVRFNATGKRLPMLPEERRFFELDVR</sequence>
<evidence type="ECO:0000313" key="1">
    <source>
        <dbReference type="EMBL" id="PSC70647.1"/>
    </source>
</evidence>
<dbReference type="EMBL" id="LHPF02000019">
    <property type="protein sequence ID" value="PSC70647.1"/>
    <property type="molecule type" value="Genomic_DNA"/>
</dbReference>
<reference evidence="1 2" key="1">
    <citation type="journal article" date="2018" name="Plant J.">
        <title>Genome sequences of Chlorella sorokiniana UTEX 1602 and Micractinium conductrix SAG 241.80: implications to maltose excretion by a green alga.</title>
        <authorList>
            <person name="Arriola M.B."/>
            <person name="Velmurugan N."/>
            <person name="Zhang Y."/>
            <person name="Plunkett M.H."/>
            <person name="Hondzo H."/>
            <person name="Barney B.M."/>
        </authorList>
    </citation>
    <scope>NUCLEOTIDE SEQUENCE [LARGE SCALE GENOMIC DNA]</scope>
    <source>
        <strain evidence="1 2">SAG 241.80</strain>
    </source>
</reference>